<dbReference type="RefSeq" id="WP_009133111.1">
    <property type="nucleotide sequence ID" value="NZ_CP102250.1"/>
</dbReference>
<proteinExistence type="inferred from homology"/>
<evidence type="ECO:0000256" key="2">
    <source>
        <dbReference type="ARBA" id="ARBA00022670"/>
    </source>
</evidence>
<feature type="domain" description="Spi protease inhibitor" evidence="8">
    <location>
        <begin position="125"/>
        <end position="177"/>
    </location>
</feature>
<keyword evidence="2" id="KW-0645">Protease</keyword>
<dbReference type="PRINTS" id="PR00797">
    <property type="entry name" value="STREPTOPAIN"/>
</dbReference>
<evidence type="ECO:0000313" key="9">
    <source>
        <dbReference type="EMBL" id="EHB93039.1"/>
    </source>
</evidence>
<keyword evidence="5" id="KW-0788">Thiol protease</keyword>
<sequence>MRRALWLVGLLLLAAACTREPGISPGDGNSDPAGASRNPVMSMERLQELALELPDDFSDGLSTRSARRMIREVVPVTDFIDGSLLEPFAASVAASGTKAAATRAGGVAPANASPGSLSAEADVAATLGRIYVVNYEDDAGFAILSADRQLPSVLGYADSGNITDTMTNPGIKLFLERLPDFVATSLLWDSLTDPDPPVDPDPGGGGTDPGPAPDPSDTTVVYRYHHNQFVCTTTEGPYVKVEWGQGYPFNNRVTTLCPNKMTGRAPAGCTITAMLQIMSSHCYPTSYIEILDLTRVELDWATYISYKRGLDFGRDPAAENRIARFTHMLGINASIDYGCNGSGAAVKNIKKTFEGYGYHTDGVMSYTWDRVREDIDHGLPVFTAATPLSGDRHAWVIDGYKYGYYLTDVFMDVYDANGNLIRGYYLGVEHEYHTLAHCNWGWDGDGNGYFLNDCYSPSGPIIRDEETGSAPASSRPYIKDFEIIKNVHP</sequence>
<organism evidence="9 10">
    <name type="scientific">Alistipes indistinctus YIT 12060</name>
    <dbReference type="NCBI Taxonomy" id="742725"/>
    <lineage>
        <taxon>Bacteria</taxon>
        <taxon>Pseudomonadati</taxon>
        <taxon>Bacteroidota</taxon>
        <taxon>Bacteroidia</taxon>
        <taxon>Bacteroidales</taxon>
        <taxon>Rikenellaceae</taxon>
        <taxon>Alistipes</taxon>
    </lineage>
</organism>
<evidence type="ECO:0000256" key="3">
    <source>
        <dbReference type="ARBA" id="ARBA00022729"/>
    </source>
</evidence>
<comment type="caution">
    <text evidence="9">The sequence shown here is derived from an EMBL/GenBank/DDBJ whole genome shotgun (WGS) entry which is preliminary data.</text>
</comment>
<evidence type="ECO:0000259" key="8">
    <source>
        <dbReference type="Pfam" id="PF13734"/>
    </source>
</evidence>
<evidence type="ECO:0000256" key="7">
    <source>
        <dbReference type="SAM" id="SignalP"/>
    </source>
</evidence>
<dbReference type="InterPro" id="IPR044934">
    <property type="entry name" value="Streptopain_sf"/>
</dbReference>
<dbReference type="InterPro" id="IPR000200">
    <property type="entry name" value="Peptidase_C10"/>
</dbReference>
<keyword evidence="10" id="KW-1185">Reference proteome</keyword>
<protein>
    <recommendedName>
        <fullName evidence="8">Spi protease inhibitor domain-containing protein</fullName>
    </recommendedName>
</protein>
<dbReference type="eggNOG" id="ENOG50309XW">
    <property type="taxonomic scope" value="Bacteria"/>
</dbReference>
<comment type="similarity">
    <text evidence="1">Belongs to the peptidase C10 family.</text>
</comment>
<evidence type="ECO:0000256" key="6">
    <source>
        <dbReference type="SAM" id="MobiDB-lite"/>
    </source>
</evidence>
<dbReference type="Pfam" id="PF13734">
    <property type="entry name" value="Inhibitor_I69"/>
    <property type="match status" value="1"/>
</dbReference>
<dbReference type="HOGENOM" id="CLU_045358_0_0_10"/>
<keyword evidence="3 7" id="KW-0732">Signal</keyword>
<dbReference type="PATRIC" id="fig|742725.3.peg.346"/>
<dbReference type="PROSITE" id="PS51257">
    <property type="entry name" value="PROKAR_LIPOPROTEIN"/>
    <property type="match status" value="1"/>
</dbReference>
<evidence type="ECO:0000256" key="1">
    <source>
        <dbReference type="ARBA" id="ARBA00009693"/>
    </source>
</evidence>
<feature type="region of interest" description="Disordered" evidence="6">
    <location>
        <begin position="189"/>
        <end position="217"/>
    </location>
</feature>
<feature type="signal peptide" evidence="7">
    <location>
        <begin position="1"/>
        <end position="19"/>
    </location>
</feature>
<dbReference type="EMBL" id="ADLD01000004">
    <property type="protein sequence ID" value="EHB93039.1"/>
    <property type="molecule type" value="Genomic_DNA"/>
</dbReference>
<dbReference type="Gene3D" id="3.90.70.50">
    <property type="entry name" value="Peptidase C10, streptopain"/>
    <property type="match status" value="2"/>
</dbReference>
<name>G5H5U5_9BACT</name>
<dbReference type="InterPro" id="IPR038765">
    <property type="entry name" value="Papain-like_cys_pep_sf"/>
</dbReference>
<gene>
    <name evidence="9" type="ORF">HMPREF9450_00305</name>
</gene>
<dbReference type="GO" id="GO:0008234">
    <property type="term" value="F:cysteine-type peptidase activity"/>
    <property type="evidence" value="ECO:0007669"/>
    <property type="project" value="UniProtKB-KW"/>
</dbReference>
<evidence type="ECO:0000313" key="10">
    <source>
        <dbReference type="Proteomes" id="UP000006008"/>
    </source>
</evidence>
<dbReference type="Proteomes" id="UP000006008">
    <property type="component" value="Unassembled WGS sequence"/>
</dbReference>
<dbReference type="GO" id="GO:0006508">
    <property type="term" value="P:proteolysis"/>
    <property type="evidence" value="ECO:0007669"/>
    <property type="project" value="UniProtKB-KW"/>
</dbReference>
<dbReference type="OrthoDB" id="2235251at2"/>
<dbReference type="GeneID" id="92816727"/>
<dbReference type="Pfam" id="PF01640">
    <property type="entry name" value="Peptidase_C10"/>
    <property type="match status" value="1"/>
</dbReference>
<keyword evidence="4" id="KW-0378">Hydrolase</keyword>
<dbReference type="SUPFAM" id="SSF54001">
    <property type="entry name" value="Cysteine proteinases"/>
    <property type="match status" value="1"/>
</dbReference>
<evidence type="ECO:0000256" key="4">
    <source>
        <dbReference type="ARBA" id="ARBA00022801"/>
    </source>
</evidence>
<feature type="chain" id="PRO_5003477621" description="Spi protease inhibitor domain-containing protein" evidence="7">
    <location>
        <begin position="20"/>
        <end position="489"/>
    </location>
</feature>
<dbReference type="InterPro" id="IPR025896">
    <property type="entry name" value="Spi_Prtas-inh"/>
</dbReference>
<dbReference type="STRING" id="742725.HMPREF9450_00305"/>
<accession>G5H5U5</accession>
<evidence type="ECO:0000256" key="5">
    <source>
        <dbReference type="ARBA" id="ARBA00022807"/>
    </source>
</evidence>
<reference evidence="9 10" key="1">
    <citation type="submission" date="2011-08" db="EMBL/GenBank/DDBJ databases">
        <title>The Genome Sequence of Alistipes indistinctus YIT 12060.</title>
        <authorList>
            <consortium name="The Broad Institute Genome Sequencing Platform"/>
            <person name="Earl A."/>
            <person name="Ward D."/>
            <person name="Feldgarden M."/>
            <person name="Gevers D."/>
            <person name="Morotomi M."/>
            <person name="Young S.K."/>
            <person name="Zeng Q."/>
            <person name="Gargeya S."/>
            <person name="Fitzgerald M."/>
            <person name="Haas B."/>
            <person name="Abouelleil A."/>
            <person name="Alvarado L."/>
            <person name="Arachchi H.M."/>
            <person name="Berlin A."/>
            <person name="Brown A."/>
            <person name="Chapman S.B."/>
            <person name="Chen Z."/>
            <person name="Dunbar C."/>
            <person name="Freedman E."/>
            <person name="Gearin G."/>
            <person name="Gellesch M."/>
            <person name="Goldberg J."/>
            <person name="Griggs A."/>
            <person name="Gujja S."/>
            <person name="Heiman D."/>
            <person name="Howarth C."/>
            <person name="Larson L."/>
            <person name="Lui A."/>
            <person name="MacDonald P.J.P."/>
            <person name="Montmayeur A."/>
            <person name="Murphy C."/>
            <person name="Neiman D."/>
            <person name="Pearson M."/>
            <person name="Priest M."/>
            <person name="Roberts A."/>
            <person name="Saif S."/>
            <person name="Shea T."/>
            <person name="Shenoy N."/>
            <person name="Sisk P."/>
            <person name="Stolte C."/>
            <person name="Sykes S."/>
            <person name="Wortman J."/>
            <person name="Nusbaum C."/>
            <person name="Birren B."/>
        </authorList>
    </citation>
    <scope>NUCLEOTIDE SEQUENCE [LARGE SCALE GENOMIC DNA]</scope>
    <source>
        <strain evidence="9 10">YIT 12060</strain>
    </source>
</reference>
<dbReference type="AlphaFoldDB" id="G5H5U5"/>